<evidence type="ECO:0000259" key="3">
    <source>
        <dbReference type="Pfam" id="PF22813"/>
    </source>
</evidence>
<dbReference type="PANTHER" id="PTHR40038:SF1">
    <property type="entry name" value="MEMBRANE-ASSOCIATED PROTEIN TCAA"/>
    <property type="match status" value="1"/>
</dbReference>
<accession>A0A0R1H265</accession>
<keyword evidence="6" id="KW-1185">Reference proteome</keyword>
<name>A0A0R1H265_9LACO</name>
<dbReference type="Proteomes" id="UP000051461">
    <property type="component" value="Unassembled WGS sequence"/>
</dbReference>
<feature type="domain" description="TcaA 4th" evidence="4">
    <location>
        <begin position="237"/>
        <end position="308"/>
    </location>
</feature>
<feature type="domain" description="Zinc-ribbon" evidence="2">
    <location>
        <begin position="5"/>
        <end position="26"/>
    </location>
</feature>
<dbReference type="PATRIC" id="fig|1423726.3.peg.197"/>
<keyword evidence="1" id="KW-0472">Membrane</keyword>
<evidence type="ECO:0000313" key="5">
    <source>
        <dbReference type="EMBL" id="KRK40558.1"/>
    </source>
</evidence>
<organism evidence="5 6">
    <name type="scientific">Loigolactobacillus bifermentans DSM 20003</name>
    <dbReference type="NCBI Taxonomy" id="1423726"/>
    <lineage>
        <taxon>Bacteria</taxon>
        <taxon>Bacillati</taxon>
        <taxon>Bacillota</taxon>
        <taxon>Bacilli</taxon>
        <taxon>Lactobacillales</taxon>
        <taxon>Lactobacillaceae</taxon>
        <taxon>Loigolactobacillus</taxon>
    </lineage>
</organism>
<dbReference type="PANTHER" id="PTHR40038">
    <property type="entry name" value="MEMBRANE-ASSOCIATED PROTEIN TCAA"/>
    <property type="match status" value="1"/>
</dbReference>
<evidence type="ECO:0000259" key="4">
    <source>
        <dbReference type="Pfam" id="PF22820"/>
    </source>
</evidence>
<dbReference type="Pfam" id="PF13240">
    <property type="entry name" value="Zn_Ribbon_1"/>
    <property type="match status" value="1"/>
</dbReference>
<comment type="caution">
    <text evidence="5">The sequence shown here is derived from an EMBL/GenBank/DDBJ whole genome shotgun (WGS) entry which is preliminary data.</text>
</comment>
<feature type="domain" description="TcaA second" evidence="3">
    <location>
        <begin position="71"/>
        <end position="162"/>
    </location>
</feature>
<dbReference type="EMBL" id="AZDA01000010">
    <property type="protein sequence ID" value="KRK40558.1"/>
    <property type="molecule type" value="Genomic_DNA"/>
</dbReference>
<sequence length="458" mass="51014">MKITFCPNCGAKLQDGAAFCPNCGQAVQPATTGLQAATVTQPKKRWPFYTGLVVLGLLVIGFFSAKTYYTPQRQLQRTVTAIQKGHHGVAKQFITTDTKLRLTDQAVKPLTRYFKKYPSELTTFQTALQNNNQFNGTALDGGYRYLQSGHYWLFFPRYRLQVQPVYPRLSTNHRNVKLYVDGKKTATSSSDYYSKVLSPLVPGRYNLKAAGTVGGHHMVNQSNNNILSSTAYDLSLKTVSFNVQSYPNAVAYLNGKKVGTLDSTGMLAISDYPWASQLGLTLQYQGSAGKVVSKTKKIHETDDGITLTVGFPGVISHTNADSLFNDVYRYVADITDTGDNSAPSDFAKLFVNGSSNSEYQEYVKMARGYHDDDNVDSVSYQVTMKHVVPDKRNVAKVTYDVEYDFYSNPDDEDTEDEHIQVYRYTAKVVKTGTDDYRIDAIAPAQQIKNQKINASDDD</sequence>
<dbReference type="Pfam" id="PF22820">
    <property type="entry name" value="TcaA_3rd_4th"/>
    <property type="match status" value="1"/>
</dbReference>
<keyword evidence="1" id="KW-1133">Transmembrane helix</keyword>
<reference evidence="5 6" key="1">
    <citation type="journal article" date="2015" name="Genome Announc.">
        <title>Expanding the biotechnology potential of lactobacilli through comparative genomics of 213 strains and associated genera.</title>
        <authorList>
            <person name="Sun Z."/>
            <person name="Harris H.M."/>
            <person name="McCann A."/>
            <person name="Guo C."/>
            <person name="Argimon S."/>
            <person name="Zhang W."/>
            <person name="Yang X."/>
            <person name="Jeffery I.B."/>
            <person name="Cooney J.C."/>
            <person name="Kagawa T.F."/>
            <person name="Liu W."/>
            <person name="Song Y."/>
            <person name="Salvetti E."/>
            <person name="Wrobel A."/>
            <person name="Rasinkangas P."/>
            <person name="Parkhill J."/>
            <person name="Rea M.C."/>
            <person name="O'Sullivan O."/>
            <person name="Ritari J."/>
            <person name="Douillard F.P."/>
            <person name="Paul Ross R."/>
            <person name="Yang R."/>
            <person name="Briner A.E."/>
            <person name="Felis G.E."/>
            <person name="de Vos W.M."/>
            <person name="Barrangou R."/>
            <person name="Klaenhammer T.R."/>
            <person name="Caufield P.W."/>
            <person name="Cui Y."/>
            <person name="Zhang H."/>
            <person name="O'Toole P.W."/>
        </authorList>
    </citation>
    <scope>NUCLEOTIDE SEQUENCE [LARGE SCALE GENOMIC DNA]</scope>
    <source>
        <strain evidence="5 6">DSM 20003</strain>
    </source>
</reference>
<protein>
    <submittedName>
        <fullName evidence="5">Uncharacterized protein</fullName>
    </submittedName>
</protein>
<evidence type="ECO:0000256" key="1">
    <source>
        <dbReference type="SAM" id="Phobius"/>
    </source>
</evidence>
<dbReference type="STRING" id="1423726.FC07_GL000189"/>
<dbReference type="GO" id="GO:0005886">
    <property type="term" value="C:plasma membrane"/>
    <property type="evidence" value="ECO:0007669"/>
    <property type="project" value="UniProtKB-SubCell"/>
</dbReference>
<evidence type="ECO:0000313" key="6">
    <source>
        <dbReference type="Proteomes" id="UP000051461"/>
    </source>
</evidence>
<dbReference type="InterPro" id="IPR054530">
    <property type="entry name" value="TcaA_4th"/>
</dbReference>
<dbReference type="Pfam" id="PF22813">
    <property type="entry name" value="TcaA_2nd"/>
    <property type="match status" value="1"/>
</dbReference>
<proteinExistence type="predicted"/>
<dbReference type="InterPro" id="IPR026870">
    <property type="entry name" value="Zinc_ribbon_dom"/>
</dbReference>
<dbReference type="RefSeq" id="WP_057903478.1">
    <property type="nucleotide sequence ID" value="NZ_AZDA01000010.1"/>
</dbReference>
<dbReference type="AlphaFoldDB" id="A0A0R1H265"/>
<keyword evidence="1" id="KW-0812">Transmembrane</keyword>
<feature type="transmembrane region" description="Helical" evidence="1">
    <location>
        <begin position="48"/>
        <end position="69"/>
    </location>
</feature>
<evidence type="ECO:0000259" key="2">
    <source>
        <dbReference type="Pfam" id="PF13240"/>
    </source>
</evidence>
<dbReference type="InterPro" id="IPR054529">
    <property type="entry name" value="TcaA_2nd"/>
</dbReference>
<gene>
    <name evidence="5" type="ORF">FC07_GL000189</name>
</gene>